<gene>
    <name evidence="1" type="ORF">CBM2587_A200027</name>
</gene>
<protein>
    <submittedName>
        <fullName evidence="1">Uncharacterized protein</fullName>
    </submittedName>
</protein>
<comment type="caution">
    <text evidence="1">The sequence shown here is derived from an EMBL/GenBank/DDBJ whole genome shotgun (WGS) entry which is preliminary data.</text>
</comment>
<dbReference type="Proteomes" id="UP000256780">
    <property type="component" value="Chromosome CBM2587_a"/>
</dbReference>
<accession>A0A975X0I5</accession>
<name>A0A975X0I5_9BURK</name>
<dbReference type="EMBL" id="OFSQ01000013">
    <property type="protein sequence ID" value="SOY50909.1"/>
    <property type="molecule type" value="Genomic_DNA"/>
</dbReference>
<organism evidence="1 2">
    <name type="scientific">Cupriavidus taiwanensis</name>
    <dbReference type="NCBI Taxonomy" id="164546"/>
    <lineage>
        <taxon>Bacteria</taxon>
        <taxon>Pseudomonadati</taxon>
        <taxon>Pseudomonadota</taxon>
        <taxon>Betaproteobacteria</taxon>
        <taxon>Burkholderiales</taxon>
        <taxon>Burkholderiaceae</taxon>
        <taxon>Cupriavidus</taxon>
    </lineage>
</organism>
<evidence type="ECO:0000313" key="2">
    <source>
        <dbReference type="Proteomes" id="UP000256780"/>
    </source>
</evidence>
<evidence type="ECO:0000313" key="1">
    <source>
        <dbReference type="EMBL" id="SOY50909.1"/>
    </source>
</evidence>
<proteinExistence type="predicted"/>
<dbReference type="AlphaFoldDB" id="A0A975X0I5"/>
<reference evidence="1 2" key="1">
    <citation type="submission" date="2018-01" db="EMBL/GenBank/DDBJ databases">
        <authorList>
            <person name="Clerissi C."/>
        </authorList>
    </citation>
    <scope>NUCLEOTIDE SEQUENCE [LARGE SCALE GENOMIC DNA]</scope>
    <source>
        <strain evidence="1">Cupriavidus sp. LMG 19464</strain>
    </source>
</reference>
<sequence length="85" mass="9425">MAGAVSKTQRCQPRQLRRRPHILTSINIADGTICMAPAHQPMPQRPPHGKTLVTLQKHSVTLISSCNKFRLAAIHKIKGLARLAR</sequence>